<protein>
    <submittedName>
        <fullName evidence="1">Uncharacterized protein</fullName>
    </submittedName>
</protein>
<proteinExistence type="predicted"/>
<dbReference type="EMBL" id="BAABDQ010000062">
    <property type="protein sequence ID" value="GAA3620596.1"/>
    <property type="molecule type" value="Genomic_DNA"/>
</dbReference>
<dbReference type="RefSeq" id="WP_345578989.1">
    <property type="nucleotide sequence ID" value="NZ_BAABDQ010000062.1"/>
</dbReference>
<evidence type="ECO:0000313" key="1">
    <source>
        <dbReference type="EMBL" id="GAA3620596.1"/>
    </source>
</evidence>
<dbReference type="Proteomes" id="UP001500630">
    <property type="component" value="Unassembled WGS sequence"/>
</dbReference>
<keyword evidence="2" id="KW-1185">Reference proteome</keyword>
<sequence>MVKLAVQVRGRDYDCEDSAGMPAVAELLWPGAPPHLVRVGEAGTFDETVMAPPDAGVASVAFWAFVRMRNRRSVLPVPAEPAGQAAGGA</sequence>
<comment type="caution">
    <text evidence="1">The sequence shown here is derived from an EMBL/GenBank/DDBJ whole genome shotgun (WGS) entry which is preliminary data.</text>
</comment>
<accession>A0ABP6ZZC4</accession>
<reference evidence="2" key="1">
    <citation type="journal article" date="2019" name="Int. J. Syst. Evol. Microbiol.">
        <title>The Global Catalogue of Microorganisms (GCM) 10K type strain sequencing project: providing services to taxonomists for standard genome sequencing and annotation.</title>
        <authorList>
            <consortium name="The Broad Institute Genomics Platform"/>
            <consortium name="The Broad Institute Genome Sequencing Center for Infectious Disease"/>
            <person name="Wu L."/>
            <person name="Ma J."/>
        </authorList>
    </citation>
    <scope>NUCLEOTIDE SEQUENCE [LARGE SCALE GENOMIC DNA]</scope>
    <source>
        <strain evidence="2">JCM 17326</strain>
    </source>
</reference>
<evidence type="ECO:0000313" key="2">
    <source>
        <dbReference type="Proteomes" id="UP001500630"/>
    </source>
</evidence>
<gene>
    <name evidence="1" type="ORF">GCM10022419_127830</name>
</gene>
<organism evidence="1 2">
    <name type="scientific">Nonomuraea rosea</name>
    <dbReference type="NCBI Taxonomy" id="638574"/>
    <lineage>
        <taxon>Bacteria</taxon>
        <taxon>Bacillati</taxon>
        <taxon>Actinomycetota</taxon>
        <taxon>Actinomycetes</taxon>
        <taxon>Streptosporangiales</taxon>
        <taxon>Streptosporangiaceae</taxon>
        <taxon>Nonomuraea</taxon>
    </lineage>
</organism>
<name>A0ABP6ZZC4_9ACTN</name>